<dbReference type="InterPro" id="IPR002912">
    <property type="entry name" value="ACT_dom"/>
</dbReference>
<evidence type="ECO:0000313" key="2">
    <source>
        <dbReference type="EMBL" id="MBR1368178.1"/>
    </source>
</evidence>
<dbReference type="SUPFAM" id="SSF56281">
    <property type="entry name" value="Metallo-hydrolase/oxidoreductase"/>
    <property type="match status" value="1"/>
</dbReference>
<gene>
    <name evidence="2" type="ORF">RJ53_01190</name>
</gene>
<dbReference type="AlphaFoldDB" id="A0A8J7W8I9"/>
<protein>
    <submittedName>
        <fullName evidence="2">Metallo-beta-lactamase</fullName>
    </submittedName>
</protein>
<reference evidence="2" key="1">
    <citation type="submission" date="2014-12" db="EMBL/GenBank/DDBJ databases">
        <authorList>
            <person name="Huang H.-H."/>
            <person name="Chen S.-C."/>
            <person name="Lai M.-C."/>
        </authorList>
    </citation>
    <scope>NUCLEOTIDE SEQUENCE</scope>
    <source>
        <strain evidence="2">K1F9705b</strain>
    </source>
</reference>
<accession>A0A8J7W8I9</accession>
<dbReference type="PROSITE" id="PS51671">
    <property type="entry name" value="ACT"/>
    <property type="match status" value="1"/>
</dbReference>
<dbReference type="InterPro" id="IPR045865">
    <property type="entry name" value="ACT-like_dom_sf"/>
</dbReference>
<evidence type="ECO:0000313" key="3">
    <source>
        <dbReference type="Proteomes" id="UP000730161"/>
    </source>
</evidence>
<dbReference type="Pfam" id="PF00753">
    <property type="entry name" value="Lactamase_B"/>
    <property type="match status" value="1"/>
</dbReference>
<dbReference type="EMBL" id="JWHL01000001">
    <property type="protein sequence ID" value="MBR1368178.1"/>
    <property type="molecule type" value="Genomic_DNA"/>
</dbReference>
<dbReference type="SUPFAM" id="SSF55021">
    <property type="entry name" value="ACT-like"/>
    <property type="match status" value="1"/>
</dbReference>
<comment type="caution">
    <text evidence="2">The sequence shown here is derived from an EMBL/GenBank/DDBJ whole genome shotgun (WGS) entry which is preliminary data.</text>
</comment>
<keyword evidence="3" id="KW-1185">Reference proteome</keyword>
<organism evidence="2 3">
    <name type="scientific">Methanocalculus chunghsingensis</name>
    <dbReference type="NCBI Taxonomy" id="156457"/>
    <lineage>
        <taxon>Archaea</taxon>
        <taxon>Methanobacteriati</taxon>
        <taxon>Methanobacteriota</taxon>
        <taxon>Stenosarchaea group</taxon>
        <taxon>Methanomicrobia</taxon>
        <taxon>Methanomicrobiales</taxon>
        <taxon>Methanocalculaceae</taxon>
        <taxon>Methanocalculus</taxon>
    </lineage>
</organism>
<dbReference type="SMART" id="SM00849">
    <property type="entry name" value="Lactamase_B"/>
    <property type="match status" value="1"/>
</dbReference>
<evidence type="ECO:0000259" key="1">
    <source>
        <dbReference type="PROSITE" id="PS51671"/>
    </source>
</evidence>
<dbReference type="OrthoDB" id="197151at2157"/>
<dbReference type="InterPro" id="IPR001279">
    <property type="entry name" value="Metallo-B-lactamas"/>
</dbReference>
<name>A0A8J7W8I9_9EURY</name>
<sequence>MEEKYSFIARMPDEPGSLIKAADLIRQQNGNINRIQFDRRIDKNTVFFEMTATKERYEKIRESLGHIGYLQSSIPPVNILLFHIYLPMPHQPGALYDVLNTCAEAGADVAGIDFDDTGRHPDRLTIRLNVIDSPKVDEVINTIKSRYRLEILEYDTLGEALDETVFYICFAQKIRPFIGEMDDDFLLPFLGDINHVVQELTNRGEDPHLVFEKIHRIGTFLAETTGPGFYADLQQIAVTGDCHLTCIQPPGGGSIFLLDIGGERLMIDTGYGIYHEDIERLLFEAGLNGFGDISRLICTHADADHCGGSGFIPVKSHLHHGTAAIIDCSNRGYGSRSEGLILEAVYTEIINLFSRFTPPEDPVLFPSTVPGYRGIFPIIDSFTLAGHRFEVLESLGGHIYGQVFLLAPDLGLLFTSDALMNFGSLTEDRKEYNSIADFLVTSVNVDSDLARQERRALLELAEEIDSAMKQRGGRCIICGGHGAVSILDDDGRMTAYGEIRTYRHPA</sequence>
<dbReference type="InterPro" id="IPR036866">
    <property type="entry name" value="RibonucZ/Hydroxyglut_hydro"/>
</dbReference>
<dbReference type="Gene3D" id="3.60.15.10">
    <property type="entry name" value="Ribonuclease Z/Hydroxyacylglutathione hydrolase-like"/>
    <property type="match status" value="1"/>
</dbReference>
<dbReference type="Proteomes" id="UP000730161">
    <property type="component" value="Unassembled WGS sequence"/>
</dbReference>
<proteinExistence type="predicted"/>
<feature type="domain" description="ACT" evidence="1">
    <location>
        <begin position="83"/>
        <end position="159"/>
    </location>
</feature>